<keyword evidence="2" id="KW-1185">Reference proteome</keyword>
<protein>
    <submittedName>
        <fullName evidence="1">Uncharacterized protein</fullName>
    </submittedName>
</protein>
<name>A0ACC0X5J6_9ROSI</name>
<evidence type="ECO:0000313" key="1">
    <source>
        <dbReference type="EMBL" id="KAJ0010807.1"/>
    </source>
</evidence>
<accession>A0ACC0X5J6</accession>
<proteinExistence type="predicted"/>
<reference evidence="2" key="1">
    <citation type="journal article" date="2023" name="G3 (Bethesda)">
        <title>Genome assembly and association tests identify interacting loci associated with vigor, precocity, and sex in interspecific pistachio rootstocks.</title>
        <authorList>
            <person name="Palmer W."/>
            <person name="Jacygrad E."/>
            <person name="Sagayaradj S."/>
            <person name="Cavanaugh K."/>
            <person name="Han R."/>
            <person name="Bertier L."/>
            <person name="Beede B."/>
            <person name="Kafkas S."/>
            <person name="Golino D."/>
            <person name="Preece J."/>
            <person name="Michelmore R."/>
        </authorList>
    </citation>
    <scope>NUCLEOTIDE SEQUENCE [LARGE SCALE GENOMIC DNA]</scope>
</reference>
<organism evidence="1 2">
    <name type="scientific">Pistacia integerrima</name>
    <dbReference type="NCBI Taxonomy" id="434235"/>
    <lineage>
        <taxon>Eukaryota</taxon>
        <taxon>Viridiplantae</taxon>
        <taxon>Streptophyta</taxon>
        <taxon>Embryophyta</taxon>
        <taxon>Tracheophyta</taxon>
        <taxon>Spermatophyta</taxon>
        <taxon>Magnoliopsida</taxon>
        <taxon>eudicotyledons</taxon>
        <taxon>Gunneridae</taxon>
        <taxon>Pentapetalae</taxon>
        <taxon>rosids</taxon>
        <taxon>malvids</taxon>
        <taxon>Sapindales</taxon>
        <taxon>Anacardiaceae</taxon>
        <taxon>Pistacia</taxon>
    </lineage>
</organism>
<sequence length="135" mass="14907">MDSSKKLEDVVTVDVHAAKDLLISGHKYLDVRTTEEFQKGHIDNAQNIPYMFKTQEGRAKNPEFVTQVSALFKKDDPLVVGCNSGGRSLKACLDLLNSGYENVTDMGGGYSAWVDKGLAGDQPHEELKTTCKFRP</sequence>
<evidence type="ECO:0000313" key="2">
    <source>
        <dbReference type="Proteomes" id="UP001163603"/>
    </source>
</evidence>
<comment type="caution">
    <text evidence="1">The sequence shown here is derived from an EMBL/GenBank/DDBJ whole genome shotgun (WGS) entry which is preliminary data.</text>
</comment>
<dbReference type="Proteomes" id="UP001163603">
    <property type="component" value="Chromosome 14"/>
</dbReference>
<dbReference type="EMBL" id="CM047749">
    <property type="protein sequence ID" value="KAJ0010807.1"/>
    <property type="molecule type" value="Genomic_DNA"/>
</dbReference>
<gene>
    <name evidence="1" type="ORF">Pint_34271</name>
</gene>